<accession>A0A6A7AC96</accession>
<gene>
    <name evidence="2" type="ORF">CC86DRAFT_430545</name>
</gene>
<dbReference type="OrthoDB" id="10440318at2759"/>
<dbReference type="AlphaFoldDB" id="A0A6A7AC96"/>
<sequence>MSDAAMSDPAEGTHMPTNEANQLLRRLLQKIEELTDREKETSARMSMLEASSQSPSHTADATKTPTSTPTPTPIAEASDAPIHSASKPRASLPYPPTFSGSKSQ</sequence>
<feature type="region of interest" description="Disordered" evidence="1">
    <location>
        <begin position="1"/>
        <end position="104"/>
    </location>
</feature>
<keyword evidence="3" id="KW-1185">Reference proteome</keyword>
<evidence type="ECO:0000256" key="1">
    <source>
        <dbReference type="SAM" id="MobiDB-lite"/>
    </source>
</evidence>
<organism evidence="2 3">
    <name type="scientific">Ophiobolus disseminans</name>
    <dbReference type="NCBI Taxonomy" id="1469910"/>
    <lineage>
        <taxon>Eukaryota</taxon>
        <taxon>Fungi</taxon>
        <taxon>Dikarya</taxon>
        <taxon>Ascomycota</taxon>
        <taxon>Pezizomycotina</taxon>
        <taxon>Dothideomycetes</taxon>
        <taxon>Pleosporomycetidae</taxon>
        <taxon>Pleosporales</taxon>
        <taxon>Pleosporineae</taxon>
        <taxon>Phaeosphaeriaceae</taxon>
        <taxon>Ophiobolus</taxon>
    </lineage>
</organism>
<proteinExistence type="predicted"/>
<name>A0A6A7AC96_9PLEO</name>
<evidence type="ECO:0000313" key="3">
    <source>
        <dbReference type="Proteomes" id="UP000799424"/>
    </source>
</evidence>
<protein>
    <submittedName>
        <fullName evidence="2">Uncharacterized protein</fullName>
    </submittedName>
</protein>
<reference evidence="2" key="1">
    <citation type="journal article" date="2020" name="Stud. Mycol.">
        <title>101 Dothideomycetes genomes: a test case for predicting lifestyles and emergence of pathogens.</title>
        <authorList>
            <person name="Haridas S."/>
            <person name="Albert R."/>
            <person name="Binder M."/>
            <person name="Bloem J."/>
            <person name="Labutti K."/>
            <person name="Salamov A."/>
            <person name="Andreopoulos B."/>
            <person name="Baker S."/>
            <person name="Barry K."/>
            <person name="Bills G."/>
            <person name="Bluhm B."/>
            <person name="Cannon C."/>
            <person name="Castanera R."/>
            <person name="Culley D."/>
            <person name="Daum C."/>
            <person name="Ezra D."/>
            <person name="Gonzalez J."/>
            <person name="Henrissat B."/>
            <person name="Kuo A."/>
            <person name="Liang C."/>
            <person name="Lipzen A."/>
            <person name="Lutzoni F."/>
            <person name="Magnuson J."/>
            <person name="Mondo S."/>
            <person name="Nolan M."/>
            <person name="Ohm R."/>
            <person name="Pangilinan J."/>
            <person name="Park H.-J."/>
            <person name="Ramirez L."/>
            <person name="Alfaro M."/>
            <person name="Sun H."/>
            <person name="Tritt A."/>
            <person name="Yoshinaga Y."/>
            <person name="Zwiers L.-H."/>
            <person name="Turgeon B."/>
            <person name="Goodwin S."/>
            <person name="Spatafora J."/>
            <person name="Crous P."/>
            <person name="Grigoriev I."/>
        </authorList>
    </citation>
    <scope>NUCLEOTIDE SEQUENCE</scope>
    <source>
        <strain evidence="2">CBS 113818</strain>
    </source>
</reference>
<evidence type="ECO:0000313" key="2">
    <source>
        <dbReference type="EMBL" id="KAF2830940.1"/>
    </source>
</evidence>
<feature type="compositionally biased region" description="Basic and acidic residues" evidence="1">
    <location>
        <begin position="29"/>
        <end position="42"/>
    </location>
</feature>
<dbReference type="Proteomes" id="UP000799424">
    <property type="component" value="Unassembled WGS sequence"/>
</dbReference>
<dbReference type="EMBL" id="MU006218">
    <property type="protein sequence ID" value="KAF2830940.1"/>
    <property type="molecule type" value="Genomic_DNA"/>
</dbReference>
<feature type="compositionally biased region" description="Low complexity" evidence="1">
    <location>
        <begin position="58"/>
        <end position="77"/>
    </location>
</feature>